<dbReference type="GO" id="GO:0005524">
    <property type="term" value="F:ATP binding"/>
    <property type="evidence" value="ECO:0007669"/>
    <property type="project" value="UniProtKB-KW"/>
</dbReference>
<gene>
    <name evidence="12" type="ORF">J1C48_17120</name>
</gene>
<dbReference type="Pfam" id="PF07536">
    <property type="entry name" value="HWE_HK"/>
    <property type="match status" value="1"/>
</dbReference>
<feature type="coiled-coil region" evidence="8">
    <location>
        <begin position="185"/>
        <end position="212"/>
    </location>
</feature>
<evidence type="ECO:0000256" key="1">
    <source>
        <dbReference type="ARBA" id="ARBA00000085"/>
    </source>
</evidence>
<evidence type="ECO:0000313" key="12">
    <source>
        <dbReference type="EMBL" id="MBO0664305.1"/>
    </source>
</evidence>
<keyword evidence="6" id="KW-0418">Kinase</keyword>
<dbReference type="Pfam" id="PF01590">
    <property type="entry name" value="GAF"/>
    <property type="match status" value="1"/>
</dbReference>
<evidence type="ECO:0000256" key="6">
    <source>
        <dbReference type="ARBA" id="ARBA00022777"/>
    </source>
</evidence>
<sequence>MTSSSKTGRTAAAFCPRPEDNRTDVASPEPIGDPDRLAALASYDVLDTPVEPAYEDIVRLARRLCETPVALISLLDEHRQWFKARIGFEPFETPISHSVCAHGMASDDLLIIPDLTKDLRTADNPLVVGDPFLRFYAGAPLVTPDGHTLGSLCVIDHALRPQGLSEEQKGDLRGLAGQVVALLEARRTVAERDALLAEARETEQRIRDDRRRFADMFCQAPSFMAMLRGPNHVFEFANPAYSALIGGRDVVGRSVAEALPDAAAQGYVEVLDRVYRTGEAHVAQGSLFSVQSIPGGPIVDRYVDFVFQPVRNTDGAVTGLFIDGSDVTERIRQIKRQVILADLGERLRKLHDISEVVRVATESLVGVIDCSRIGFGSVDPDNETVLMHPETCAPGIESIAGTHAFRTFGSFIDDLNRGEMVVIQDVRKDPRTAANADQFAQINIGAMLNLPVIERGRFVLVVFVHHDGPYRWTEDELWLLRQVGDRTQAAIAQIEAEVQQGVLNQELSHRLKNTLTMVQAIASQTLRGVSERDAVDAFNKRIHALSTAHDVLLQRSWSTAPIRAIAAAVLATFDRSDCIDIEGPDVTLGARSALYFSLLVHELGTNAVKYGSLSAMTGRVRFRWWLEGQTGHEDLVMSWTETGGPTVSEPPSARGFGSRLIRMGLLGTGGVETDYEPEGLVVRLRAPLSQVQRS</sequence>
<dbReference type="InterPro" id="IPR036890">
    <property type="entry name" value="HATPase_C_sf"/>
</dbReference>
<evidence type="ECO:0000256" key="3">
    <source>
        <dbReference type="ARBA" id="ARBA00022553"/>
    </source>
</evidence>
<dbReference type="InterPro" id="IPR029016">
    <property type="entry name" value="GAF-like_dom_sf"/>
</dbReference>
<dbReference type="EMBL" id="JAFMPP010000019">
    <property type="protein sequence ID" value="MBO0664305.1"/>
    <property type="molecule type" value="Genomic_DNA"/>
</dbReference>
<protein>
    <recommendedName>
        <fullName evidence="2">histidine kinase</fullName>
        <ecNumber evidence="2">2.7.13.3</ecNumber>
    </recommendedName>
</protein>
<dbReference type="EC" id="2.7.13.3" evidence="2"/>
<dbReference type="Gene3D" id="3.30.565.10">
    <property type="entry name" value="Histidine kinase-like ATPase, C-terminal domain"/>
    <property type="match status" value="1"/>
</dbReference>
<dbReference type="RefSeq" id="WP_207259217.1">
    <property type="nucleotide sequence ID" value="NZ_JAFMPP010000019.1"/>
</dbReference>
<keyword evidence="13" id="KW-1185">Reference proteome</keyword>
<organism evidence="12 13">
    <name type="scientific">Jiella flava</name>
    <dbReference type="NCBI Taxonomy" id="2816857"/>
    <lineage>
        <taxon>Bacteria</taxon>
        <taxon>Pseudomonadati</taxon>
        <taxon>Pseudomonadota</taxon>
        <taxon>Alphaproteobacteria</taxon>
        <taxon>Hyphomicrobiales</taxon>
        <taxon>Aurantimonadaceae</taxon>
        <taxon>Jiella</taxon>
    </lineage>
</organism>
<evidence type="ECO:0000313" key="13">
    <source>
        <dbReference type="Proteomes" id="UP000664122"/>
    </source>
</evidence>
<dbReference type="SMART" id="SM00065">
    <property type="entry name" value="GAF"/>
    <property type="match status" value="2"/>
</dbReference>
<evidence type="ECO:0000256" key="9">
    <source>
        <dbReference type="SAM" id="MobiDB-lite"/>
    </source>
</evidence>
<evidence type="ECO:0000256" key="8">
    <source>
        <dbReference type="SAM" id="Coils"/>
    </source>
</evidence>
<dbReference type="AlphaFoldDB" id="A0A939FZ89"/>
<feature type="domain" description="GAF" evidence="10">
    <location>
        <begin position="49"/>
        <end position="193"/>
    </location>
</feature>
<dbReference type="Proteomes" id="UP000664122">
    <property type="component" value="Unassembled WGS sequence"/>
</dbReference>
<evidence type="ECO:0000256" key="7">
    <source>
        <dbReference type="ARBA" id="ARBA00022840"/>
    </source>
</evidence>
<dbReference type="GO" id="GO:0004673">
    <property type="term" value="F:protein histidine kinase activity"/>
    <property type="evidence" value="ECO:0007669"/>
    <property type="project" value="UniProtKB-EC"/>
</dbReference>
<dbReference type="PANTHER" id="PTHR43102">
    <property type="entry name" value="SLR1143 PROTEIN"/>
    <property type="match status" value="1"/>
</dbReference>
<dbReference type="Gene3D" id="3.30.450.40">
    <property type="match status" value="2"/>
</dbReference>
<keyword evidence="7" id="KW-0067">ATP-binding</keyword>
<reference evidence="12" key="1">
    <citation type="submission" date="2021-03" db="EMBL/GenBank/DDBJ databases">
        <title>Whole genome sequence of Jiella sp. CQZ9-1.</title>
        <authorList>
            <person name="Tuo L."/>
        </authorList>
    </citation>
    <scope>NUCLEOTIDE SEQUENCE</scope>
    <source>
        <strain evidence="12">CQZ9-1</strain>
    </source>
</reference>
<dbReference type="InterPro" id="IPR035965">
    <property type="entry name" value="PAS-like_dom_sf"/>
</dbReference>
<dbReference type="Pfam" id="PF08448">
    <property type="entry name" value="PAS_4"/>
    <property type="match status" value="1"/>
</dbReference>
<evidence type="ECO:0000256" key="4">
    <source>
        <dbReference type="ARBA" id="ARBA00022679"/>
    </source>
</evidence>
<dbReference type="Gene3D" id="3.30.450.20">
    <property type="entry name" value="PAS domain"/>
    <property type="match status" value="1"/>
</dbReference>
<keyword evidence="3" id="KW-0597">Phosphoprotein</keyword>
<dbReference type="InterPro" id="IPR013656">
    <property type="entry name" value="PAS_4"/>
</dbReference>
<dbReference type="SMART" id="SM00911">
    <property type="entry name" value="HWE_HK"/>
    <property type="match status" value="1"/>
</dbReference>
<evidence type="ECO:0000259" key="11">
    <source>
        <dbReference type="SMART" id="SM00911"/>
    </source>
</evidence>
<name>A0A939FZ89_9HYPH</name>
<keyword evidence="8" id="KW-0175">Coiled coil</keyword>
<comment type="caution">
    <text evidence="12">The sequence shown here is derived from an EMBL/GenBank/DDBJ whole genome shotgun (WGS) entry which is preliminary data.</text>
</comment>
<comment type="catalytic activity">
    <reaction evidence="1">
        <text>ATP + protein L-histidine = ADP + protein N-phospho-L-histidine.</text>
        <dbReference type="EC" id="2.7.13.3"/>
    </reaction>
</comment>
<dbReference type="SUPFAM" id="SSF55781">
    <property type="entry name" value="GAF domain-like"/>
    <property type="match status" value="2"/>
</dbReference>
<dbReference type="InterPro" id="IPR011102">
    <property type="entry name" value="Sig_transdc_His_kinase_HWE"/>
</dbReference>
<feature type="region of interest" description="Disordered" evidence="9">
    <location>
        <begin position="1"/>
        <end position="31"/>
    </location>
</feature>
<proteinExistence type="predicted"/>
<feature type="domain" description="GAF" evidence="10">
    <location>
        <begin position="352"/>
        <end position="501"/>
    </location>
</feature>
<dbReference type="Pfam" id="PF13185">
    <property type="entry name" value="GAF_2"/>
    <property type="match status" value="1"/>
</dbReference>
<dbReference type="InterPro" id="IPR003018">
    <property type="entry name" value="GAF"/>
</dbReference>
<evidence type="ECO:0000259" key="10">
    <source>
        <dbReference type="SMART" id="SM00065"/>
    </source>
</evidence>
<accession>A0A939FZ89</accession>
<keyword evidence="4" id="KW-0808">Transferase</keyword>
<dbReference type="SUPFAM" id="SSF55785">
    <property type="entry name" value="PYP-like sensor domain (PAS domain)"/>
    <property type="match status" value="1"/>
</dbReference>
<keyword evidence="5" id="KW-0547">Nucleotide-binding</keyword>
<feature type="domain" description="Signal transduction histidine kinase HWE region" evidence="11">
    <location>
        <begin position="506"/>
        <end position="585"/>
    </location>
</feature>
<dbReference type="PANTHER" id="PTHR43102:SF2">
    <property type="entry name" value="GAF DOMAIN-CONTAINING PROTEIN"/>
    <property type="match status" value="1"/>
</dbReference>
<evidence type="ECO:0000256" key="5">
    <source>
        <dbReference type="ARBA" id="ARBA00022741"/>
    </source>
</evidence>
<evidence type="ECO:0000256" key="2">
    <source>
        <dbReference type="ARBA" id="ARBA00012438"/>
    </source>
</evidence>